<keyword evidence="6" id="KW-0119">Carbohydrate metabolism</keyword>
<keyword evidence="4" id="KW-0418">Kinase</keyword>
<evidence type="ECO:0000256" key="6">
    <source>
        <dbReference type="ARBA" id="ARBA00023277"/>
    </source>
</evidence>
<dbReference type="EMBL" id="UOEG01000156">
    <property type="protein sequence ID" value="VAV96927.1"/>
    <property type="molecule type" value="Genomic_DNA"/>
</dbReference>
<dbReference type="SUPFAM" id="SSF142764">
    <property type="entry name" value="YgbK-like"/>
    <property type="match status" value="1"/>
</dbReference>
<keyword evidence="5" id="KW-0067">ATP-binding</keyword>
<protein>
    <recommendedName>
        <fullName evidence="11">3-oxo-tetronate kinase</fullName>
        <ecNumber evidence="10">2.7.1.217</ecNumber>
    </recommendedName>
    <alternativeName>
        <fullName evidence="12">3-dehydrotetronate 4-kinase</fullName>
    </alternativeName>
</protein>
<keyword evidence="2" id="KW-0808">Transferase</keyword>
<dbReference type="Gene3D" id="3.40.50.10840">
    <property type="entry name" value="Putative sugar-binding, N-terminal domain"/>
    <property type="match status" value="1"/>
</dbReference>
<dbReference type="EC" id="2.7.1.217" evidence="10"/>
<evidence type="ECO:0000256" key="3">
    <source>
        <dbReference type="ARBA" id="ARBA00022741"/>
    </source>
</evidence>
<keyword evidence="3" id="KW-0547">Nucleotide-binding</keyword>
<evidence type="ECO:0000256" key="12">
    <source>
        <dbReference type="ARBA" id="ARBA00041377"/>
    </source>
</evidence>
<comment type="similarity">
    <text evidence="1">Belongs to the four-carbon acid sugar kinase family.</text>
</comment>
<evidence type="ECO:0000256" key="7">
    <source>
        <dbReference type="ARBA" id="ARBA00035898"/>
    </source>
</evidence>
<evidence type="ECO:0000256" key="2">
    <source>
        <dbReference type="ARBA" id="ARBA00022679"/>
    </source>
</evidence>
<dbReference type="InterPro" id="IPR042213">
    <property type="entry name" value="NBD_C_sf"/>
</dbReference>
<evidence type="ECO:0000256" key="11">
    <source>
        <dbReference type="ARBA" id="ARBA00039461"/>
    </source>
</evidence>
<evidence type="ECO:0000256" key="4">
    <source>
        <dbReference type="ARBA" id="ARBA00022777"/>
    </source>
</evidence>
<accession>A0A3B0RX47</accession>
<evidence type="ECO:0000313" key="15">
    <source>
        <dbReference type="EMBL" id="VAV96927.1"/>
    </source>
</evidence>
<comment type="catalytic activity">
    <reaction evidence="7">
        <text>3-dehydro-L-erythronate + ATP = 3-dehydro-4-O-phospho-L-erythronate + ADP + H(+)</text>
        <dbReference type="Rhea" id="RHEA:52552"/>
        <dbReference type="ChEBI" id="CHEBI:15378"/>
        <dbReference type="ChEBI" id="CHEBI:30616"/>
        <dbReference type="ChEBI" id="CHEBI:136592"/>
        <dbReference type="ChEBI" id="CHEBI:136670"/>
        <dbReference type="ChEBI" id="CHEBI:456216"/>
        <dbReference type="EC" id="2.7.1.217"/>
    </reaction>
</comment>
<dbReference type="Gene3D" id="3.40.980.20">
    <property type="entry name" value="Four-carbon acid sugar kinase, nucleotide binding domain"/>
    <property type="match status" value="1"/>
</dbReference>
<evidence type="ECO:0000256" key="10">
    <source>
        <dbReference type="ARBA" id="ARBA00039095"/>
    </source>
</evidence>
<reference evidence="15" key="1">
    <citation type="submission" date="2018-06" db="EMBL/GenBank/DDBJ databases">
        <authorList>
            <person name="Zhirakovskaya E."/>
        </authorList>
    </citation>
    <scope>NUCLEOTIDE SEQUENCE</scope>
</reference>
<dbReference type="AlphaFoldDB" id="A0A3B0RX47"/>
<dbReference type="InterPro" id="IPR050007">
    <property type="entry name" value="OtnK"/>
</dbReference>
<evidence type="ECO:0000259" key="13">
    <source>
        <dbReference type="Pfam" id="PF07005"/>
    </source>
</evidence>
<organism evidence="15">
    <name type="scientific">hydrothermal vent metagenome</name>
    <dbReference type="NCBI Taxonomy" id="652676"/>
    <lineage>
        <taxon>unclassified sequences</taxon>
        <taxon>metagenomes</taxon>
        <taxon>ecological metagenomes</taxon>
    </lineage>
</organism>
<evidence type="ECO:0000259" key="14">
    <source>
        <dbReference type="Pfam" id="PF17042"/>
    </source>
</evidence>
<evidence type="ECO:0000256" key="8">
    <source>
        <dbReference type="ARBA" id="ARBA00036346"/>
    </source>
</evidence>
<dbReference type="Pfam" id="PF07005">
    <property type="entry name" value="SBD_N"/>
    <property type="match status" value="1"/>
</dbReference>
<dbReference type="InterPro" id="IPR031475">
    <property type="entry name" value="NBD_C"/>
</dbReference>
<evidence type="ECO:0000256" key="5">
    <source>
        <dbReference type="ARBA" id="ARBA00022840"/>
    </source>
</evidence>
<dbReference type="InterPro" id="IPR037051">
    <property type="entry name" value="4-carb_acid_sugar_kinase_N_sf"/>
</dbReference>
<dbReference type="GO" id="GO:0005524">
    <property type="term" value="F:ATP binding"/>
    <property type="evidence" value="ECO:0007669"/>
    <property type="project" value="UniProtKB-KW"/>
</dbReference>
<feature type="domain" description="Four-carbon acid sugar kinase N-terminal" evidence="13">
    <location>
        <begin position="9"/>
        <end position="236"/>
    </location>
</feature>
<feature type="domain" description="Four-carbon acid sugar kinase nucleotide binding" evidence="14">
    <location>
        <begin position="263"/>
        <end position="418"/>
    </location>
</feature>
<sequence>MPKPRQLILGCIADDHTGATDIAGLLARSGVPVSLRMGVPECDPAHADVAAIEVIALKSRNLPVAEAVAQARAAYTWLKAAGAGRFYWKYCSTFDSTATGNIGPMAEALMADMGADQTIYCPAFPENGRSVFMGHLFVGGQPLAESPMKDHPLTPMRDSNLMRLLSPQVRGKTGLANRVCVARGTQALHHRLEELRKDGMQHVITDAVCDEDLQTIARACHAMPLLTGGSALAMHLPGLYRKAGLISDEITAPPPPVLPRGSLVLSGSCSAMTQAQVAAYLKSAKGYRLDPLEITKAGLQPALDWLAAQPTDSAKIIYATAPPDQVRAAQQALGAGAASALIEDALARLAQEARALGTRRFVVAGGETSGAITKALGIRQMTIGREITPGVPWTYCTSGGHTLALALKSGNFGEVDFFTRALHQPESP</sequence>
<name>A0A3B0RX47_9ZZZZ</name>
<evidence type="ECO:0000256" key="1">
    <source>
        <dbReference type="ARBA" id="ARBA00005715"/>
    </source>
</evidence>
<evidence type="ECO:0000256" key="9">
    <source>
        <dbReference type="ARBA" id="ARBA00037335"/>
    </source>
</evidence>
<dbReference type="GO" id="GO:0016301">
    <property type="term" value="F:kinase activity"/>
    <property type="evidence" value="ECO:0007669"/>
    <property type="project" value="UniProtKB-KW"/>
</dbReference>
<dbReference type="NCBIfam" id="NF043035">
    <property type="entry name" value="OxoTetrKin"/>
    <property type="match status" value="1"/>
</dbReference>
<comment type="catalytic activity">
    <reaction evidence="8">
        <text>3-dehydro-D-erythronate + ATP = 3-dehydro-4-O-phospho-D-erythronate + ADP + H(+)</text>
        <dbReference type="Rhea" id="RHEA:52556"/>
        <dbReference type="ChEBI" id="CHEBI:15378"/>
        <dbReference type="ChEBI" id="CHEBI:30616"/>
        <dbReference type="ChEBI" id="CHEBI:57958"/>
        <dbReference type="ChEBI" id="CHEBI:136593"/>
        <dbReference type="ChEBI" id="CHEBI:456216"/>
        <dbReference type="EC" id="2.7.1.217"/>
    </reaction>
</comment>
<gene>
    <name evidence="15" type="ORF">MNBD_ALPHA07-914</name>
</gene>
<dbReference type="InterPro" id="IPR010737">
    <property type="entry name" value="4-carb_acid_sugar_kinase_N"/>
</dbReference>
<dbReference type="Pfam" id="PF17042">
    <property type="entry name" value="NBD_C"/>
    <property type="match status" value="1"/>
</dbReference>
<comment type="function">
    <text evidence="9">Catalyzes the ATP-dependent phosphorylation of 3-oxo-tetronate to 3-oxo-tetronate 4-phosphate.</text>
</comment>
<proteinExistence type="inferred from homology"/>